<reference evidence="9 10" key="1">
    <citation type="submission" date="2021-04" db="EMBL/GenBank/DDBJ databases">
        <title>Molecular and phenotypic characterization and identification of bacterial isolates recovered from the Anatolian ground squirrels (Spermophilus xanthoprymnus) and which have the potential to form a new species in the Campylobacter genus.</title>
        <authorList>
            <person name="Aydin F."/>
            <person name="Abay S."/>
            <person name="Kayman T."/>
            <person name="Karakaya E."/>
            <person name="Mustak H.K."/>
            <person name="Mustak I.B."/>
            <person name="Bilgin N."/>
            <person name="Duzler A."/>
            <person name="Sahin O."/>
            <person name="Guran O."/>
            <person name="Saticioglu I.B."/>
        </authorList>
    </citation>
    <scope>NUCLEOTIDE SEQUENCE [LARGE SCALE GENOMIC DNA]</scope>
    <source>
        <strain evidence="10">faydin-G24</strain>
    </source>
</reference>
<dbReference type="NCBIfam" id="TIGR00237">
    <property type="entry name" value="xseA"/>
    <property type="match status" value="1"/>
</dbReference>
<dbReference type="InterPro" id="IPR020579">
    <property type="entry name" value="Exonuc_VII_lsu_C"/>
</dbReference>
<evidence type="ECO:0000313" key="10">
    <source>
        <dbReference type="Proteomes" id="UP000682951"/>
    </source>
</evidence>
<evidence type="ECO:0000259" key="8">
    <source>
        <dbReference type="Pfam" id="PF13742"/>
    </source>
</evidence>
<dbReference type="Pfam" id="PF02601">
    <property type="entry name" value="Exonuc_VII_L"/>
    <property type="match status" value="1"/>
</dbReference>
<dbReference type="EC" id="3.1.11.6" evidence="5"/>
<sequence length="388" mass="43439">MLSVAQLNEQVKTLLESTFGYVEVSGEISRLTKHGSGHWYFTLKDESASISAVMYRMNNAKLKFNACDGMKVVVYGKVSLYTANGSYQLIATTLRPDGEGELELAFKQLKERLQREGMFDIDHKKPIPNLPKRVGLVTSVTSAALQDMLKIVRERWRLSEILIFDALTQGENAPNSLTKALIKADDYGLDVIVLARGGGSREDLWCFNDESLARVIFGLKTPIVSAIGHEIDYVISDFVADRRATTPSAAMLELLPDEGAYFQYIDSICDEMDRAINLKLTSKKNELEFLSHKFSNKVLKAKLQTKFTEINGMRMMYKNALLSKILKLNSNLKSLESAYETAGKFFESTSELTQIRVAGKKVTLDSLKIGDEIELVSQNTRKMAKITS</sequence>
<comment type="similarity">
    <text evidence="5 6">Belongs to the XseA family.</text>
</comment>
<comment type="subunit">
    <text evidence="5">Heterooligomer composed of large and small subunits.</text>
</comment>
<dbReference type="CDD" id="cd04489">
    <property type="entry name" value="ExoVII_LU_OBF"/>
    <property type="match status" value="1"/>
</dbReference>
<dbReference type="InterPro" id="IPR003753">
    <property type="entry name" value="Exonuc_VII_L"/>
</dbReference>
<evidence type="ECO:0000256" key="5">
    <source>
        <dbReference type="HAMAP-Rule" id="MF_00378"/>
    </source>
</evidence>
<dbReference type="InterPro" id="IPR025824">
    <property type="entry name" value="OB-fold_nuc-bd_dom"/>
</dbReference>
<comment type="catalytic activity">
    <reaction evidence="5 6">
        <text>Exonucleolytic cleavage in either 5'- to 3'- or 3'- to 5'-direction to yield nucleoside 5'-phosphates.</text>
        <dbReference type="EC" id="3.1.11.6"/>
    </reaction>
</comment>
<organism evidence="9 10">
    <name type="scientific">Campylobacter anatolicus</name>
    <dbReference type="NCBI Taxonomy" id="2829105"/>
    <lineage>
        <taxon>Bacteria</taxon>
        <taxon>Pseudomonadati</taxon>
        <taxon>Campylobacterota</taxon>
        <taxon>Epsilonproteobacteria</taxon>
        <taxon>Campylobacterales</taxon>
        <taxon>Campylobacteraceae</taxon>
        <taxon>Campylobacter</taxon>
    </lineage>
</organism>
<keyword evidence="1 5" id="KW-0963">Cytoplasm</keyword>
<dbReference type="EMBL" id="JAGSSW010000002">
    <property type="protein sequence ID" value="MBR8463555.1"/>
    <property type="molecule type" value="Genomic_DNA"/>
</dbReference>
<evidence type="ECO:0000259" key="7">
    <source>
        <dbReference type="Pfam" id="PF02601"/>
    </source>
</evidence>
<gene>
    <name evidence="5" type="primary">xseA</name>
    <name evidence="9" type="ORF">KDD93_03085</name>
</gene>
<comment type="caution">
    <text evidence="9">The sequence shown here is derived from an EMBL/GenBank/DDBJ whole genome shotgun (WGS) entry which is preliminary data.</text>
</comment>
<proteinExistence type="inferred from homology"/>
<dbReference type="Proteomes" id="UP000682951">
    <property type="component" value="Unassembled WGS sequence"/>
</dbReference>
<keyword evidence="3 5" id="KW-0378">Hydrolase</keyword>
<dbReference type="HAMAP" id="MF_00378">
    <property type="entry name" value="Exonuc_7_L"/>
    <property type="match status" value="1"/>
</dbReference>
<dbReference type="Pfam" id="PF13742">
    <property type="entry name" value="tRNA_anti_2"/>
    <property type="match status" value="1"/>
</dbReference>
<feature type="domain" description="OB-fold nucleic acid binding" evidence="8">
    <location>
        <begin position="2"/>
        <end position="94"/>
    </location>
</feature>
<keyword evidence="4 5" id="KW-0269">Exonuclease</keyword>
<dbReference type="RefSeq" id="WP_212141681.1">
    <property type="nucleotide sequence ID" value="NZ_JAGSSW010000002.1"/>
</dbReference>
<keyword evidence="2 5" id="KW-0540">Nuclease</keyword>
<dbReference type="GO" id="GO:0008855">
    <property type="term" value="F:exodeoxyribonuclease VII activity"/>
    <property type="evidence" value="ECO:0007669"/>
    <property type="project" value="UniProtKB-EC"/>
</dbReference>
<evidence type="ECO:0000313" key="9">
    <source>
        <dbReference type="EMBL" id="MBR8463555.1"/>
    </source>
</evidence>
<evidence type="ECO:0000256" key="2">
    <source>
        <dbReference type="ARBA" id="ARBA00022722"/>
    </source>
</evidence>
<evidence type="ECO:0000256" key="6">
    <source>
        <dbReference type="RuleBase" id="RU004355"/>
    </source>
</evidence>
<evidence type="ECO:0000256" key="3">
    <source>
        <dbReference type="ARBA" id="ARBA00022801"/>
    </source>
</evidence>
<dbReference type="PANTHER" id="PTHR30008">
    <property type="entry name" value="EXODEOXYRIBONUCLEASE 7 LARGE SUBUNIT"/>
    <property type="match status" value="1"/>
</dbReference>
<comment type="function">
    <text evidence="5">Bidirectionally degrades single-stranded DNA into large acid-insoluble oligonucleotides, which are then degraded further into small acid-soluble oligonucleotides.</text>
</comment>
<name>A0ABS5HH03_9BACT</name>
<keyword evidence="10" id="KW-1185">Reference proteome</keyword>
<evidence type="ECO:0000256" key="4">
    <source>
        <dbReference type="ARBA" id="ARBA00022839"/>
    </source>
</evidence>
<protein>
    <recommendedName>
        <fullName evidence="5">Exodeoxyribonuclease 7 large subunit</fullName>
        <ecNumber evidence="5">3.1.11.6</ecNumber>
    </recommendedName>
    <alternativeName>
        <fullName evidence="5">Exodeoxyribonuclease VII large subunit</fullName>
        <shortName evidence="5">Exonuclease VII large subunit</shortName>
    </alternativeName>
</protein>
<dbReference type="PANTHER" id="PTHR30008:SF0">
    <property type="entry name" value="EXODEOXYRIBONUCLEASE 7 LARGE SUBUNIT"/>
    <property type="match status" value="1"/>
</dbReference>
<feature type="domain" description="Exonuclease VII large subunit C-terminal" evidence="7">
    <location>
        <begin position="118"/>
        <end position="342"/>
    </location>
</feature>
<evidence type="ECO:0000256" key="1">
    <source>
        <dbReference type="ARBA" id="ARBA00022490"/>
    </source>
</evidence>
<accession>A0ABS5HH03</accession>
<comment type="subcellular location">
    <subcellularLocation>
        <location evidence="5 6">Cytoplasm</location>
    </subcellularLocation>
</comment>